<dbReference type="Proteomes" id="UP000198596">
    <property type="component" value="Unassembled WGS sequence"/>
</dbReference>
<dbReference type="Pfam" id="PF08889">
    <property type="entry name" value="WbqC"/>
    <property type="match status" value="1"/>
</dbReference>
<name>A0A1I2CN19_9FLAO</name>
<proteinExistence type="predicted"/>
<gene>
    <name evidence="1" type="ORF">SAMN04488131_103119</name>
</gene>
<dbReference type="STRING" id="935223.SAMN04488131_103119"/>
<dbReference type="RefSeq" id="WP_091203632.1">
    <property type="nucleotide sequence ID" value="NZ_FONQ01000003.1"/>
</dbReference>
<dbReference type="InterPro" id="IPR014985">
    <property type="entry name" value="WbqC"/>
</dbReference>
<keyword evidence="2" id="KW-1185">Reference proteome</keyword>
<protein>
    <submittedName>
        <fullName evidence="1">WbqC-like protein family protein</fullName>
    </submittedName>
</protein>
<organism evidence="1 2">
    <name type="scientific">Flavobacterium xueshanense</name>
    <dbReference type="NCBI Taxonomy" id="935223"/>
    <lineage>
        <taxon>Bacteria</taxon>
        <taxon>Pseudomonadati</taxon>
        <taxon>Bacteroidota</taxon>
        <taxon>Flavobacteriia</taxon>
        <taxon>Flavobacteriales</taxon>
        <taxon>Flavobacteriaceae</taxon>
        <taxon>Flavobacterium</taxon>
    </lineage>
</organism>
<evidence type="ECO:0000313" key="1">
    <source>
        <dbReference type="EMBL" id="SFE69624.1"/>
    </source>
</evidence>
<dbReference type="AlphaFoldDB" id="A0A1I2CN19"/>
<dbReference type="OrthoDB" id="3611744at2"/>
<dbReference type="EMBL" id="FONQ01000003">
    <property type="protein sequence ID" value="SFE69624.1"/>
    <property type="molecule type" value="Genomic_DNA"/>
</dbReference>
<evidence type="ECO:0000313" key="2">
    <source>
        <dbReference type="Proteomes" id="UP000198596"/>
    </source>
</evidence>
<accession>A0A1I2CN19</accession>
<sequence length="239" mass="28344">MKVAVMQPYFFPYSGYFSLIHSVEHFMFFDDVQYLKKSWMSRNRLLNIEKAEPYFIRPSLIKPDYKALFTTVKLDNHDYWKLKLLEQLNGYKNKAPFFYEIRALIEKILEKDYEYLTSFNIESTIEISKALGFTTKFDKYTDYNFWFEQKPEEGDWGRVIAKELNATHYINAQGGESFIFPEPFSNINMKLGFIQPVLKQYNQGNDAFVAGLSIIDMLLFNGFEQTAELISQYDVKWKN</sequence>
<reference evidence="2" key="1">
    <citation type="submission" date="2016-10" db="EMBL/GenBank/DDBJ databases">
        <authorList>
            <person name="Varghese N."/>
            <person name="Submissions S."/>
        </authorList>
    </citation>
    <scope>NUCLEOTIDE SEQUENCE [LARGE SCALE GENOMIC DNA]</scope>
    <source>
        <strain evidence="2">CGMCC 1.9227</strain>
    </source>
</reference>